<evidence type="ECO:0000256" key="8">
    <source>
        <dbReference type="ARBA" id="ARBA00048679"/>
    </source>
</evidence>
<dbReference type="EMBL" id="MU005769">
    <property type="protein sequence ID" value="KAF2709912.1"/>
    <property type="molecule type" value="Genomic_DNA"/>
</dbReference>
<comment type="catalytic activity">
    <reaction evidence="7">
        <text>L-threonyl-[protein] + ATP = O-phospho-L-threonyl-[protein] + ADP + H(+)</text>
        <dbReference type="Rhea" id="RHEA:46608"/>
        <dbReference type="Rhea" id="RHEA-COMP:11060"/>
        <dbReference type="Rhea" id="RHEA-COMP:11605"/>
        <dbReference type="ChEBI" id="CHEBI:15378"/>
        <dbReference type="ChEBI" id="CHEBI:30013"/>
        <dbReference type="ChEBI" id="CHEBI:30616"/>
        <dbReference type="ChEBI" id="CHEBI:61977"/>
        <dbReference type="ChEBI" id="CHEBI:456216"/>
        <dbReference type="EC" id="2.7.11.1"/>
    </reaction>
</comment>
<dbReference type="Pfam" id="PF00069">
    <property type="entry name" value="Pkinase"/>
    <property type="match status" value="1"/>
</dbReference>
<dbReference type="InterPro" id="IPR011009">
    <property type="entry name" value="Kinase-like_dom_sf"/>
</dbReference>
<evidence type="ECO:0000256" key="5">
    <source>
        <dbReference type="ARBA" id="ARBA00022777"/>
    </source>
</evidence>
<protein>
    <recommendedName>
        <fullName evidence="1">non-specific serine/threonine protein kinase</fullName>
        <ecNumber evidence="1">2.7.11.1</ecNumber>
    </recommendedName>
</protein>
<evidence type="ECO:0000256" key="7">
    <source>
        <dbReference type="ARBA" id="ARBA00047899"/>
    </source>
</evidence>
<dbReference type="EC" id="2.7.11.1" evidence="1"/>
<name>A0A6G1KBS4_9PLEO</name>
<accession>A0A6G1KBS4</accession>
<dbReference type="GO" id="GO:0005634">
    <property type="term" value="C:nucleus"/>
    <property type="evidence" value="ECO:0007669"/>
    <property type="project" value="TreeGrafter"/>
</dbReference>
<comment type="catalytic activity">
    <reaction evidence="8">
        <text>L-seryl-[protein] + ATP = O-phospho-L-seryl-[protein] + ADP + H(+)</text>
        <dbReference type="Rhea" id="RHEA:17989"/>
        <dbReference type="Rhea" id="RHEA-COMP:9863"/>
        <dbReference type="Rhea" id="RHEA-COMP:11604"/>
        <dbReference type="ChEBI" id="CHEBI:15378"/>
        <dbReference type="ChEBI" id="CHEBI:29999"/>
        <dbReference type="ChEBI" id="CHEBI:30616"/>
        <dbReference type="ChEBI" id="CHEBI:83421"/>
        <dbReference type="ChEBI" id="CHEBI:456216"/>
        <dbReference type="EC" id="2.7.11.1"/>
    </reaction>
</comment>
<evidence type="ECO:0000259" key="10">
    <source>
        <dbReference type="PROSITE" id="PS50011"/>
    </source>
</evidence>
<dbReference type="PANTHER" id="PTHR43671">
    <property type="entry name" value="SERINE/THREONINE-PROTEIN KINASE NEK"/>
    <property type="match status" value="1"/>
</dbReference>
<organism evidence="11 12">
    <name type="scientific">Pleomassaria siparia CBS 279.74</name>
    <dbReference type="NCBI Taxonomy" id="1314801"/>
    <lineage>
        <taxon>Eukaryota</taxon>
        <taxon>Fungi</taxon>
        <taxon>Dikarya</taxon>
        <taxon>Ascomycota</taxon>
        <taxon>Pezizomycotina</taxon>
        <taxon>Dothideomycetes</taxon>
        <taxon>Pleosporomycetidae</taxon>
        <taxon>Pleosporales</taxon>
        <taxon>Pleomassariaceae</taxon>
        <taxon>Pleomassaria</taxon>
    </lineage>
</organism>
<evidence type="ECO:0000256" key="3">
    <source>
        <dbReference type="ARBA" id="ARBA00022679"/>
    </source>
</evidence>
<keyword evidence="2" id="KW-0723">Serine/threonine-protein kinase</keyword>
<feature type="domain" description="Protein kinase" evidence="10">
    <location>
        <begin position="200"/>
        <end position="557"/>
    </location>
</feature>
<dbReference type="GO" id="GO:0004674">
    <property type="term" value="F:protein serine/threonine kinase activity"/>
    <property type="evidence" value="ECO:0007669"/>
    <property type="project" value="UniProtKB-KW"/>
</dbReference>
<evidence type="ECO:0000256" key="2">
    <source>
        <dbReference type="ARBA" id="ARBA00022527"/>
    </source>
</evidence>
<proteinExistence type="predicted"/>
<evidence type="ECO:0000256" key="4">
    <source>
        <dbReference type="ARBA" id="ARBA00022741"/>
    </source>
</evidence>
<dbReference type="PANTHER" id="PTHR43671:SF98">
    <property type="entry name" value="SERINE_THREONINE-PROTEIN KINASE NEK11"/>
    <property type="match status" value="1"/>
</dbReference>
<gene>
    <name evidence="11" type="ORF">K504DRAFT_532947</name>
</gene>
<sequence>MTTIYKDAKGLFGLALREHVTARNLGWSTAQKNWTITAIWWEEDQLRPIYEHAIPIRPQIVPPLPAGIDYSRPANKARADAARPAQRIRAANARIAAAAAAQPPAPPLALPAPSLTVTEPHTLDHITPESPVVRIQSPDPDLHPRLYPNYWPLEPWDSEPEDPDGGSLIEAKRTGVDANEEEQAYMKSQPLQLNEDESRWKGVEFIAAGAVGCAGLWVKTDETDTIIDRMVVKECRPTHASWYFRGHWRERRPREIKIHELVESIRPPGISRSHRNLIQCRGSRLMMRQARYRLYLEHCNGRNLWRAMEGRWFEGPKFRPNRKRRPFDTPALDADKVLPESFIWYIFGSLVDACLTLQLGGIPDDEGGDIAEDGPAEAGERTLQPGWKPITHLDITQSNVFTDWDGEESGNGNWPRIILSDFGNAFYNLRPDNAEDSENPLDYSFGATTRYPPEHLPGNLRRYTSKTDVWSIGAILWNLITNEYHHDGPRRGGPNNKVAKPICRPGSNSTNILTGENFPNKEHYSEALKILVRECLNFEPDERPDFPELRTRIDEHIAENDDIREQIEDPPPLEWFDRDNWGAFTTGELFPNESRKSRE</sequence>
<dbReference type="SUPFAM" id="SSF56112">
    <property type="entry name" value="Protein kinase-like (PK-like)"/>
    <property type="match status" value="1"/>
</dbReference>
<reference evidence="11" key="1">
    <citation type="journal article" date="2020" name="Stud. Mycol.">
        <title>101 Dothideomycetes genomes: a test case for predicting lifestyles and emergence of pathogens.</title>
        <authorList>
            <person name="Haridas S."/>
            <person name="Albert R."/>
            <person name="Binder M."/>
            <person name="Bloem J."/>
            <person name="Labutti K."/>
            <person name="Salamov A."/>
            <person name="Andreopoulos B."/>
            <person name="Baker S."/>
            <person name="Barry K."/>
            <person name="Bills G."/>
            <person name="Bluhm B."/>
            <person name="Cannon C."/>
            <person name="Castanera R."/>
            <person name="Culley D."/>
            <person name="Daum C."/>
            <person name="Ezra D."/>
            <person name="Gonzalez J."/>
            <person name="Henrissat B."/>
            <person name="Kuo A."/>
            <person name="Liang C."/>
            <person name="Lipzen A."/>
            <person name="Lutzoni F."/>
            <person name="Magnuson J."/>
            <person name="Mondo S."/>
            <person name="Nolan M."/>
            <person name="Ohm R."/>
            <person name="Pangilinan J."/>
            <person name="Park H.-J."/>
            <person name="Ramirez L."/>
            <person name="Alfaro M."/>
            <person name="Sun H."/>
            <person name="Tritt A."/>
            <person name="Yoshinaga Y."/>
            <person name="Zwiers L.-H."/>
            <person name="Turgeon B."/>
            <person name="Goodwin S."/>
            <person name="Spatafora J."/>
            <person name="Crous P."/>
            <person name="Grigoriev I."/>
        </authorList>
    </citation>
    <scope>NUCLEOTIDE SEQUENCE</scope>
    <source>
        <strain evidence="11">CBS 279.74</strain>
    </source>
</reference>
<dbReference type="AlphaFoldDB" id="A0A6G1KBS4"/>
<evidence type="ECO:0000313" key="11">
    <source>
        <dbReference type="EMBL" id="KAF2709912.1"/>
    </source>
</evidence>
<dbReference type="Gene3D" id="1.10.510.10">
    <property type="entry name" value="Transferase(Phosphotransferase) domain 1"/>
    <property type="match status" value="1"/>
</dbReference>
<feature type="region of interest" description="Disordered" evidence="9">
    <location>
        <begin position="560"/>
        <end position="579"/>
    </location>
</feature>
<evidence type="ECO:0000256" key="6">
    <source>
        <dbReference type="ARBA" id="ARBA00022840"/>
    </source>
</evidence>
<dbReference type="PROSITE" id="PS50011">
    <property type="entry name" value="PROTEIN_KINASE_DOM"/>
    <property type="match status" value="1"/>
</dbReference>
<keyword evidence="6" id="KW-0067">ATP-binding</keyword>
<keyword evidence="5 11" id="KW-0418">Kinase</keyword>
<dbReference type="Proteomes" id="UP000799428">
    <property type="component" value="Unassembled WGS sequence"/>
</dbReference>
<keyword evidence="3" id="KW-0808">Transferase</keyword>
<keyword evidence="4" id="KW-0547">Nucleotide-binding</keyword>
<dbReference type="SMART" id="SM00220">
    <property type="entry name" value="S_TKc"/>
    <property type="match status" value="1"/>
</dbReference>
<evidence type="ECO:0000313" key="12">
    <source>
        <dbReference type="Proteomes" id="UP000799428"/>
    </source>
</evidence>
<dbReference type="InterPro" id="IPR000719">
    <property type="entry name" value="Prot_kinase_dom"/>
</dbReference>
<keyword evidence="12" id="KW-1185">Reference proteome</keyword>
<evidence type="ECO:0000256" key="1">
    <source>
        <dbReference type="ARBA" id="ARBA00012513"/>
    </source>
</evidence>
<evidence type="ECO:0000256" key="9">
    <source>
        <dbReference type="SAM" id="MobiDB-lite"/>
    </source>
</evidence>
<dbReference type="OrthoDB" id="3673723at2759"/>
<dbReference type="InterPro" id="IPR050660">
    <property type="entry name" value="NEK_Ser/Thr_kinase"/>
</dbReference>
<dbReference type="GO" id="GO:0005524">
    <property type="term" value="F:ATP binding"/>
    <property type="evidence" value="ECO:0007669"/>
    <property type="project" value="UniProtKB-KW"/>
</dbReference>